<dbReference type="Proteomes" id="UP000295169">
    <property type="component" value="Unassembled WGS sequence"/>
</dbReference>
<comment type="caution">
    <text evidence="1">The sequence shown here is derived from an EMBL/GenBank/DDBJ whole genome shotgun (WGS) entry which is preliminary data.</text>
</comment>
<accession>A0A4R1PPN0</accession>
<name>A0A4R1PPN0_9GAMM</name>
<dbReference type="GO" id="GO:0020037">
    <property type="term" value="F:heme binding"/>
    <property type="evidence" value="ECO:0007669"/>
    <property type="project" value="InterPro"/>
</dbReference>
<organism evidence="1 2">
    <name type="scientific">Azotobacter chroococcum</name>
    <dbReference type="NCBI Taxonomy" id="353"/>
    <lineage>
        <taxon>Bacteria</taxon>
        <taxon>Pseudomonadati</taxon>
        <taxon>Pseudomonadota</taxon>
        <taxon>Gammaproteobacteria</taxon>
        <taxon>Pseudomonadales</taxon>
        <taxon>Pseudomonadaceae</taxon>
        <taxon>Azotobacter</taxon>
    </lineage>
</organism>
<dbReference type="InterPro" id="IPR010980">
    <property type="entry name" value="Cyt_c/b562"/>
</dbReference>
<gene>
    <name evidence="1" type="ORF">EV691_10487</name>
</gene>
<dbReference type="AlphaFoldDB" id="A0A4R1PPN0"/>
<evidence type="ECO:0008006" key="3">
    <source>
        <dbReference type="Google" id="ProtNLM"/>
    </source>
</evidence>
<evidence type="ECO:0000313" key="1">
    <source>
        <dbReference type="EMBL" id="TCL33413.1"/>
    </source>
</evidence>
<evidence type="ECO:0000313" key="2">
    <source>
        <dbReference type="Proteomes" id="UP000295169"/>
    </source>
</evidence>
<reference evidence="1 2" key="1">
    <citation type="submission" date="2019-03" db="EMBL/GenBank/DDBJ databases">
        <title>Genomic Encyclopedia of Type Strains, Phase IV (KMG-IV): sequencing the most valuable type-strain genomes for metagenomic binning, comparative biology and taxonomic classification.</title>
        <authorList>
            <person name="Goeker M."/>
        </authorList>
    </citation>
    <scope>NUCLEOTIDE SEQUENCE [LARGE SCALE GENOMIC DNA]</scope>
    <source>
        <strain evidence="1 2">DSM 2286</strain>
    </source>
</reference>
<dbReference type="EMBL" id="SMMU01000004">
    <property type="protein sequence ID" value="TCL33413.1"/>
    <property type="molecule type" value="Genomic_DNA"/>
</dbReference>
<dbReference type="GO" id="GO:0005506">
    <property type="term" value="F:iron ion binding"/>
    <property type="evidence" value="ECO:0007669"/>
    <property type="project" value="InterPro"/>
</dbReference>
<dbReference type="GO" id="GO:0022900">
    <property type="term" value="P:electron transport chain"/>
    <property type="evidence" value="ECO:0007669"/>
    <property type="project" value="InterPro"/>
</dbReference>
<sequence length="160" mass="18074">MRATGRLAAAAFAAAVCAGTGWYVFNLERRLEHPFRMAEVMADYQRYADKLYFAGQARNWELARWYLWKLTKASRVVADGDVAEYRPVEEYDVAELTRQMLKPALQVVDSAIASQDAQAFQSAYATLVNTCNACHHASQHGFVQIVEPDEPTHKNQKYAP</sequence>
<protein>
    <recommendedName>
        <fullName evidence="3">Cytochrome c</fullName>
    </recommendedName>
</protein>
<proteinExistence type="predicted"/>
<dbReference type="RefSeq" id="WP_131300729.1">
    <property type="nucleotide sequence ID" value="NZ_JBHLST010000117.1"/>
</dbReference>
<dbReference type="SUPFAM" id="SSF47175">
    <property type="entry name" value="Cytochromes"/>
    <property type="match status" value="1"/>
</dbReference>
<dbReference type="GO" id="GO:0009055">
    <property type="term" value="F:electron transfer activity"/>
    <property type="evidence" value="ECO:0007669"/>
    <property type="project" value="InterPro"/>
</dbReference>